<dbReference type="GO" id="GO:0000155">
    <property type="term" value="F:phosphorelay sensor kinase activity"/>
    <property type="evidence" value="ECO:0007669"/>
    <property type="project" value="InterPro"/>
</dbReference>
<dbReference type="InterPro" id="IPR003594">
    <property type="entry name" value="HATPase_dom"/>
</dbReference>
<evidence type="ECO:0000256" key="14">
    <source>
        <dbReference type="SAM" id="Coils"/>
    </source>
</evidence>
<dbReference type="GeneID" id="92792581"/>
<gene>
    <name evidence="17" type="ORF">DWZ83_07670</name>
</gene>
<dbReference type="Gene3D" id="3.30.565.10">
    <property type="entry name" value="Histidine kinase-like ATPase, C-terminal domain"/>
    <property type="match status" value="1"/>
</dbReference>
<dbReference type="Proteomes" id="UP000284868">
    <property type="component" value="Unassembled WGS sequence"/>
</dbReference>
<evidence type="ECO:0000256" key="6">
    <source>
        <dbReference type="ARBA" id="ARBA00022679"/>
    </source>
</evidence>
<evidence type="ECO:0000256" key="13">
    <source>
        <dbReference type="ARBA" id="ARBA00023136"/>
    </source>
</evidence>
<evidence type="ECO:0000313" key="17">
    <source>
        <dbReference type="EMBL" id="RHM08908.1"/>
    </source>
</evidence>
<comment type="subcellular location">
    <subcellularLocation>
        <location evidence="2">Cell membrane</location>
        <topology evidence="2">Multi-pass membrane protein</topology>
    </subcellularLocation>
</comment>
<feature type="coiled-coil region" evidence="14">
    <location>
        <begin position="114"/>
        <end position="141"/>
    </location>
</feature>
<reference evidence="17 18" key="1">
    <citation type="submission" date="2018-08" db="EMBL/GenBank/DDBJ databases">
        <title>A genome reference for cultivated species of the human gut microbiota.</title>
        <authorList>
            <person name="Zou Y."/>
            <person name="Xue W."/>
            <person name="Luo G."/>
        </authorList>
    </citation>
    <scope>NUCLEOTIDE SEQUENCE [LARGE SCALE GENOMIC DNA]</scope>
    <source>
        <strain evidence="17 18">AF35-6BH</strain>
    </source>
</reference>
<dbReference type="AlphaFoldDB" id="A0A415P888"/>
<evidence type="ECO:0000313" key="18">
    <source>
        <dbReference type="Proteomes" id="UP000284868"/>
    </source>
</evidence>
<protein>
    <recommendedName>
        <fullName evidence="3">histidine kinase</fullName>
        <ecNumber evidence="3">2.7.13.3</ecNumber>
    </recommendedName>
</protein>
<evidence type="ECO:0000256" key="10">
    <source>
        <dbReference type="ARBA" id="ARBA00022840"/>
    </source>
</evidence>
<evidence type="ECO:0000256" key="2">
    <source>
        <dbReference type="ARBA" id="ARBA00004651"/>
    </source>
</evidence>
<evidence type="ECO:0000256" key="8">
    <source>
        <dbReference type="ARBA" id="ARBA00022741"/>
    </source>
</evidence>
<dbReference type="PANTHER" id="PTHR45528:SF1">
    <property type="entry name" value="SENSOR HISTIDINE KINASE CPXA"/>
    <property type="match status" value="1"/>
</dbReference>
<dbReference type="EC" id="2.7.13.3" evidence="3"/>
<keyword evidence="14" id="KW-0175">Coiled coil</keyword>
<dbReference type="EMBL" id="QRPK01000042">
    <property type="protein sequence ID" value="RHM08908.1"/>
    <property type="molecule type" value="Genomic_DNA"/>
</dbReference>
<keyword evidence="7 15" id="KW-0812">Transmembrane</keyword>
<dbReference type="InterPro" id="IPR003661">
    <property type="entry name" value="HisK_dim/P_dom"/>
</dbReference>
<evidence type="ECO:0000256" key="15">
    <source>
        <dbReference type="SAM" id="Phobius"/>
    </source>
</evidence>
<evidence type="ECO:0000256" key="3">
    <source>
        <dbReference type="ARBA" id="ARBA00012438"/>
    </source>
</evidence>
<keyword evidence="12" id="KW-0902">Two-component regulatory system</keyword>
<dbReference type="SMART" id="SM00388">
    <property type="entry name" value="HisKA"/>
    <property type="match status" value="1"/>
</dbReference>
<dbReference type="GO" id="GO:0005524">
    <property type="term" value="F:ATP binding"/>
    <property type="evidence" value="ECO:0007669"/>
    <property type="project" value="UniProtKB-KW"/>
</dbReference>
<dbReference type="InterPro" id="IPR036097">
    <property type="entry name" value="HisK_dim/P_sf"/>
</dbReference>
<feature type="transmembrane region" description="Helical" evidence="15">
    <location>
        <begin position="20"/>
        <end position="42"/>
    </location>
</feature>
<accession>A0A415P888</accession>
<dbReference type="Pfam" id="PF02518">
    <property type="entry name" value="HATPase_c"/>
    <property type="match status" value="1"/>
</dbReference>
<keyword evidence="4" id="KW-1003">Cell membrane</keyword>
<keyword evidence="8" id="KW-0547">Nucleotide-binding</keyword>
<dbReference type="SMART" id="SM00387">
    <property type="entry name" value="HATPase_c"/>
    <property type="match status" value="1"/>
</dbReference>
<evidence type="ECO:0000256" key="1">
    <source>
        <dbReference type="ARBA" id="ARBA00000085"/>
    </source>
</evidence>
<evidence type="ECO:0000256" key="4">
    <source>
        <dbReference type="ARBA" id="ARBA00022475"/>
    </source>
</evidence>
<evidence type="ECO:0000256" key="9">
    <source>
        <dbReference type="ARBA" id="ARBA00022777"/>
    </source>
</evidence>
<dbReference type="PANTHER" id="PTHR45528">
    <property type="entry name" value="SENSOR HISTIDINE KINASE CPXA"/>
    <property type="match status" value="1"/>
</dbReference>
<keyword evidence="6" id="KW-0808">Transferase</keyword>
<dbReference type="InterPro" id="IPR036890">
    <property type="entry name" value="HATPase_C_sf"/>
</dbReference>
<sequence length="373" mass="44031">MRKNPLRYLKRKLLQKYMMVILGITLLGIGIIYLFDDVFNGLVIDFIRLFSAEGVYTTFRNLYAIVLPATIIGTGFIVIYYLCKDLAGYMRILMEGMDDVMQKGRSKINFPSEMQKSEELILQITQEYQNYLAQAREDEEKKKDLVYLLAQDIKLPLSNILMHLEFLDKEKRISQDIRKDYIVKVLYQSMDLEDMINEFFDITRFNLQYAKWNPEHMLLDRMMEQVIDEYYPFMEEKQMQVKLDTLSQQKLYADNDKIARVMRDLLRNLVQLGKEKSQIQIRIRQEEDIYRVVMQAEAAHLSAHQITHIFHNYYRLKGVQGSEKQSHVLGLGIAKQIMDMQQGELRASSIGDVLTFYVTIPITTEHIKKEEQE</sequence>
<name>A0A415P888_9FIRM</name>
<keyword evidence="11 15" id="KW-1133">Transmembrane helix</keyword>
<dbReference type="GO" id="GO:0005886">
    <property type="term" value="C:plasma membrane"/>
    <property type="evidence" value="ECO:0007669"/>
    <property type="project" value="UniProtKB-SubCell"/>
</dbReference>
<proteinExistence type="predicted"/>
<feature type="transmembrane region" description="Helical" evidence="15">
    <location>
        <begin position="62"/>
        <end position="83"/>
    </location>
</feature>
<dbReference type="PROSITE" id="PS50109">
    <property type="entry name" value="HIS_KIN"/>
    <property type="match status" value="1"/>
</dbReference>
<dbReference type="InterPro" id="IPR005467">
    <property type="entry name" value="His_kinase_dom"/>
</dbReference>
<dbReference type="OrthoDB" id="1652686at2"/>
<keyword evidence="13 15" id="KW-0472">Membrane</keyword>
<evidence type="ECO:0000256" key="12">
    <source>
        <dbReference type="ARBA" id="ARBA00023012"/>
    </source>
</evidence>
<evidence type="ECO:0000256" key="11">
    <source>
        <dbReference type="ARBA" id="ARBA00022989"/>
    </source>
</evidence>
<evidence type="ECO:0000259" key="16">
    <source>
        <dbReference type="PROSITE" id="PS50109"/>
    </source>
</evidence>
<comment type="caution">
    <text evidence="17">The sequence shown here is derived from an EMBL/GenBank/DDBJ whole genome shotgun (WGS) entry which is preliminary data.</text>
</comment>
<organism evidence="17 18">
    <name type="scientific">Amedibacillus dolichus</name>
    <dbReference type="NCBI Taxonomy" id="31971"/>
    <lineage>
        <taxon>Bacteria</taxon>
        <taxon>Bacillati</taxon>
        <taxon>Bacillota</taxon>
        <taxon>Erysipelotrichia</taxon>
        <taxon>Erysipelotrichales</taxon>
        <taxon>Erysipelotrichaceae</taxon>
        <taxon>Amedibacillus</taxon>
    </lineage>
</organism>
<dbReference type="InterPro" id="IPR050398">
    <property type="entry name" value="HssS/ArlS-like"/>
</dbReference>
<evidence type="ECO:0000256" key="5">
    <source>
        <dbReference type="ARBA" id="ARBA00022553"/>
    </source>
</evidence>
<comment type="catalytic activity">
    <reaction evidence="1">
        <text>ATP + protein L-histidine = ADP + protein N-phospho-L-histidine.</text>
        <dbReference type="EC" id="2.7.13.3"/>
    </reaction>
</comment>
<dbReference type="RefSeq" id="WP_004797748.1">
    <property type="nucleotide sequence ID" value="NZ_CABKNA010000012.1"/>
</dbReference>
<feature type="domain" description="Histidine kinase" evidence="16">
    <location>
        <begin position="148"/>
        <end position="364"/>
    </location>
</feature>
<keyword evidence="18" id="KW-1185">Reference proteome</keyword>
<keyword evidence="10" id="KW-0067">ATP-binding</keyword>
<evidence type="ECO:0000256" key="7">
    <source>
        <dbReference type="ARBA" id="ARBA00022692"/>
    </source>
</evidence>
<keyword evidence="9 17" id="KW-0418">Kinase</keyword>
<keyword evidence="5" id="KW-0597">Phosphoprotein</keyword>
<dbReference type="CDD" id="cd00082">
    <property type="entry name" value="HisKA"/>
    <property type="match status" value="1"/>
</dbReference>
<dbReference type="SUPFAM" id="SSF47384">
    <property type="entry name" value="Homodimeric domain of signal transducing histidine kinase"/>
    <property type="match status" value="1"/>
</dbReference>
<dbReference type="SUPFAM" id="SSF55874">
    <property type="entry name" value="ATPase domain of HSP90 chaperone/DNA topoisomerase II/histidine kinase"/>
    <property type="match status" value="1"/>
</dbReference>
<dbReference type="Gene3D" id="1.10.287.130">
    <property type="match status" value="1"/>
</dbReference>